<gene>
    <name evidence="1" type="ORF">MOC71_16440</name>
</gene>
<reference evidence="1" key="1">
    <citation type="submission" date="2022-02" db="EMBL/GenBank/DDBJ databases">
        <title>Crop Bioprotection Bacillus Genome Sequencing.</title>
        <authorList>
            <person name="Dunlap C."/>
        </authorList>
    </citation>
    <scope>NUCLEOTIDE SEQUENCE</scope>
    <source>
        <strain evidence="1">98-1</strain>
    </source>
</reference>
<protein>
    <submittedName>
        <fullName evidence="1">Uncharacterized protein</fullName>
    </submittedName>
</protein>
<evidence type="ECO:0000313" key="2">
    <source>
        <dbReference type="Proteomes" id="UP001067121"/>
    </source>
</evidence>
<dbReference type="AlphaFoldDB" id="A0AAP3CL45"/>
<dbReference type="EMBL" id="JALAOH010000055">
    <property type="protein sequence ID" value="MCY8318281.1"/>
    <property type="molecule type" value="Genomic_DNA"/>
</dbReference>
<organism evidence="1 2">
    <name type="scientific">Bacillus vallismortis</name>
    <dbReference type="NCBI Taxonomy" id="72361"/>
    <lineage>
        <taxon>Bacteria</taxon>
        <taxon>Bacillati</taxon>
        <taxon>Bacillota</taxon>
        <taxon>Bacilli</taxon>
        <taxon>Bacillales</taxon>
        <taxon>Bacillaceae</taxon>
        <taxon>Bacillus</taxon>
    </lineage>
</organism>
<name>A0AAP3CL45_BACVA</name>
<sequence length="60" mass="6912">MINKQPVKSVKAESVKEVCERMQEAYNLGFMVEVYQLSESDATYGLFMIDLFMPVEEDAE</sequence>
<comment type="caution">
    <text evidence="1">The sequence shown here is derived from an EMBL/GenBank/DDBJ whole genome shotgun (WGS) entry which is preliminary data.</text>
</comment>
<evidence type="ECO:0000313" key="1">
    <source>
        <dbReference type="EMBL" id="MCY8318281.1"/>
    </source>
</evidence>
<proteinExistence type="predicted"/>
<dbReference type="Proteomes" id="UP001067121">
    <property type="component" value="Unassembled WGS sequence"/>
</dbReference>
<accession>A0AAP3CL45</accession>
<dbReference type="RefSeq" id="WP_268544504.1">
    <property type="nucleotide sequence ID" value="NZ_JALAOH010000055.1"/>
</dbReference>